<dbReference type="PANTHER" id="PTHR15407">
    <property type="entry name" value="FUKUTIN-RELATED"/>
    <property type="match status" value="1"/>
</dbReference>
<comment type="subcellular location">
    <subcellularLocation>
        <location evidence="1">Membrane</location>
        <topology evidence="1">Single-pass membrane protein</topology>
    </subcellularLocation>
</comment>
<evidence type="ECO:0000256" key="1">
    <source>
        <dbReference type="ARBA" id="ARBA00004167"/>
    </source>
</evidence>
<proteinExistence type="predicted"/>
<evidence type="ECO:0000313" key="7">
    <source>
        <dbReference type="EMBL" id="CAK8676706.1"/>
    </source>
</evidence>
<feature type="domain" description="Ribitol-5-phosphate transferase FKTN N-terminal" evidence="6">
    <location>
        <begin position="29"/>
        <end position="304"/>
    </location>
</feature>
<keyword evidence="4 5" id="KW-0472">Membrane</keyword>
<evidence type="ECO:0000313" key="8">
    <source>
        <dbReference type="Proteomes" id="UP001642483"/>
    </source>
</evidence>
<organism evidence="7 8">
    <name type="scientific">Clavelina lepadiformis</name>
    <name type="common">Light-bulb sea squirt</name>
    <name type="synonym">Ascidia lepadiformis</name>
    <dbReference type="NCBI Taxonomy" id="159417"/>
    <lineage>
        <taxon>Eukaryota</taxon>
        <taxon>Metazoa</taxon>
        <taxon>Chordata</taxon>
        <taxon>Tunicata</taxon>
        <taxon>Ascidiacea</taxon>
        <taxon>Aplousobranchia</taxon>
        <taxon>Clavelinidae</taxon>
        <taxon>Clavelina</taxon>
    </lineage>
</organism>
<sequence>MFISILFCCLRVIKMKDLTKQVFSIKVKTLIAVACGVWFLSVLYTYAFADTYTFHKLSKRSIDIQKECLGQFFEIFRKNRVPLILFDVDILPELFQARPRSWHKSDHECKTLCKYHPENKNVITFAIQSTKFDNKKRDVIHDLKEVGFVVHITRAVDPRPLVHGDVYTTVPTYLWLAKNDHVIHVAILYERIQSYVWVGPVTDSDWKETVDTLAPTLSDGWHSMDIIGAKFPMYAQAMDKSQRFLGLPLEIDGHKLNVPYHIRAFLEEYKNSHFIECDHERARQYKLEHRTELTQEESKFKEDARKVLLQAKEVLDQLEVPFFLSGATCLGWYRQCDIIPYSKAVVFGINAKHYNMKIMEGLHDAGLTMTHKYGKIGDSLQMFFIGPEKIKLELSFFYDDYGNVWHGGTQEHDRRKYKFSYSWFKLCWTEFLEIKIRVPCEPAKYIETKYGKDWMYPIKKWQWNLHPYNVETNGKWSDADREVAIQVFEPTDEHRKRVDDIREVHRRIHQRPTEEEIRLSEMRGSMYNENYKKIIEPLMAQNADSQQNEGED</sequence>
<keyword evidence="8" id="KW-1185">Reference proteome</keyword>
<evidence type="ECO:0000256" key="2">
    <source>
        <dbReference type="ARBA" id="ARBA00022692"/>
    </source>
</evidence>
<evidence type="ECO:0000256" key="5">
    <source>
        <dbReference type="SAM" id="Phobius"/>
    </source>
</evidence>
<gene>
    <name evidence="7" type="ORF">CVLEPA_LOCUS6154</name>
</gene>
<dbReference type="EMBL" id="CAWYQH010000035">
    <property type="protein sequence ID" value="CAK8676706.1"/>
    <property type="molecule type" value="Genomic_DNA"/>
</dbReference>
<evidence type="ECO:0000256" key="4">
    <source>
        <dbReference type="ARBA" id="ARBA00023136"/>
    </source>
</evidence>
<reference evidence="7 8" key="1">
    <citation type="submission" date="2024-02" db="EMBL/GenBank/DDBJ databases">
        <authorList>
            <person name="Daric V."/>
            <person name="Darras S."/>
        </authorList>
    </citation>
    <scope>NUCLEOTIDE SEQUENCE [LARGE SCALE GENOMIC DNA]</scope>
</reference>
<keyword evidence="3 5" id="KW-1133">Transmembrane helix</keyword>
<dbReference type="InterPro" id="IPR009644">
    <property type="entry name" value="FKTN/MNN4/W02B3.4-1"/>
</dbReference>
<comment type="caution">
    <text evidence="7">The sequence shown here is derived from an EMBL/GenBank/DDBJ whole genome shotgun (WGS) entry which is preliminary data.</text>
</comment>
<protein>
    <recommendedName>
        <fullName evidence="6">Ribitol-5-phosphate transferase FKTN N-terminal domain-containing protein</fullName>
    </recommendedName>
</protein>
<feature type="transmembrane region" description="Helical" evidence="5">
    <location>
        <begin position="31"/>
        <end position="49"/>
    </location>
</feature>
<accession>A0ABP0FAH7</accession>
<dbReference type="Proteomes" id="UP001642483">
    <property type="component" value="Unassembled WGS sequence"/>
</dbReference>
<dbReference type="PANTHER" id="PTHR15407:SF28">
    <property type="entry name" value="RIBITOL-5-PHOSPHATE TRANSFERASE FKTN"/>
    <property type="match status" value="1"/>
</dbReference>
<dbReference type="InterPro" id="IPR045587">
    <property type="entry name" value="FKTN_N"/>
</dbReference>
<name>A0ABP0FAH7_CLALP</name>
<keyword evidence="2 5" id="KW-0812">Transmembrane</keyword>
<evidence type="ECO:0000256" key="3">
    <source>
        <dbReference type="ARBA" id="ARBA00022989"/>
    </source>
</evidence>
<dbReference type="Pfam" id="PF19737">
    <property type="entry name" value="FKTN_N"/>
    <property type="match status" value="1"/>
</dbReference>
<evidence type="ECO:0000259" key="6">
    <source>
        <dbReference type="Pfam" id="PF19737"/>
    </source>
</evidence>